<dbReference type="Proteomes" id="UP001515480">
    <property type="component" value="Unassembled WGS sequence"/>
</dbReference>
<proteinExistence type="predicted"/>
<feature type="signal peptide" evidence="1">
    <location>
        <begin position="1"/>
        <end position="24"/>
    </location>
</feature>
<dbReference type="AlphaFoldDB" id="A0AB34K8X9"/>
<feature type="chain" id="PRO_5044253420" description="Small ribosomal subunit protein mS41 SAM domain-containing protein" evidence="1">
    <location>
        <begin position="25"/>
        <end position="134"/>
    </location>
</feature>
<comment type="caution">
    <text evidence="3">The sequence shown here is derived from an EMBL/GenBank/DDBJ whole genome shotgun (WGS) entry which is preliminary data.</text>
</comment>
<dbReference type="Pfam" id="PF09597">
    <property type="entry name" value="SAM_Ribosomal_mS41"/>
    <property type="match status" value="1"/>
</dbReference>
<evidence type="ECO:0000313" key="4">
    <source>
        <dbReference type="Proteomes" id="UP001515480"/>
    </source>
</evidence>
<evidence type="ECO:0000313" key="3">
    <source>
        <dbReference type="EMBL" id="KAL1529120.1"/>
    </source>
</evidence>
<organism evidence="3 4">
    <name type="scientific">Prymnesium parvum</name>
    <name type="common">Toxic golden alga</name>
    <dbReference type="NCBI Taxonomy" id="97485"/>
    <lineage>
        <taxon>Eukaryota</taxon>
        <taxon>Haptista</taxon>
        <taxon>Haptophyta</taxon>
        <taxon>Prymnesiophyceae</taxon>
        <taxon>Prymnesiales</taxon>
        <taxon>Prymnesiaceae</taxon>
        <taxon>Prymnesium</taxon>
    </lineage>
</organism>
<gene>
    <name evidence="3" type="ORF">AB1Y20_000080</name>
</gene>
<sequence length="134" mass="15239">MLLFRRLLPLAPARWLCAASEAQAAELSSFLRNASRPKMGKAKAKQSAGQRALDLLKHLPRLEGTSLPQLLRMKSKQLAKLGMPCQERKRLLKFTHKVKCGWTYEGKKEGNWRAWRDPGFSQQAWVKAKSEPTP</sequence>
<dbReference type="EMBL" id="JBGBPQ010000001">
    <property type="protein sequence ID" value="KAL1529120.1"/>
    <property type="molecule type" value="Genomic_DNA"/>
</dbReference>
<name>A0AB34K8X9_PRYPA</name>
<protein>
    <recommendedName>
        <fullName evidence="2">Small ribosomal subunit protein mS41 SAM domain-containing protein</fullName>
    </recommendedName>
</protein>
<keyword evidence="4" id="KW-1185">Reference proteome</keyword>
<reference evidence="3 4" key="1">
    <citation type="journal article" date="2024" name="Science">
        <title>Giant polyketide synthase enzymes in the biosynthesis of giant marine polyether toxins.</title>
        <authorList>
            <person name="Fallon T.R."/>
            <person name="Shende V.V."/>
            <person name="Wierzbicki I.H."/>
            <person name="Pendleton A.L."/>
            <person name="Watervoot N.F."/>
            <person name="Auber R.P."/>
            <person name="Gonzalez D.J."/>
            <person name="Wisecaver J.H."/>
            <person name="Moore B.S."/>
        </authorList>
    </citation>
    <scope>NUCLEOTIDE SEQUENCE [LARGE SCALE GENOMIC DNA]</scope>
    <source>
        <strain evidence="3 4">12B1</strain>
    </source>
</reference>
<dbReference type="InterPro" id="IPR019083">
    <property type="entry name" value="SAM_Ribosomal_mS41"/>
</dbReference>
<accession>A0AB34K8X9</accession>
<evidence type="ECO:0000259" key="2">
    <source>
        <dbReference type="Pfam" id="PF09597"/>
    </source>
</evidence>
<evidence type="ECO:0000256" key="1">
    <source>
        <dbReference type="SAM" id="SignalP"/>
    </source>
</evidence>
<keyword evidence="1" id="KW-0732">Signal</keyword>
<feature type="domain" description="Small ribosomal subunit protein mS41 SAM" evidence="2">
    <location>
        <begin position="57"/>
        <end position="100"/>
    </location>
</feature>